<dbReference type="SUPFAM" id="SSF53597">
    <property type="entry name" value="Dihydrofolate reductase-like"/>
    <property type="match status" value="1"/>
</dbReference>
<dbReference type="InterPro" id="IPR004794">
    <property type="entry name" value="Eubact_RibD"/>
</dbReference>
<dbReference type="EC" id="1.1.1.193" evidence="7"/>
<evidence type="ECO:0000256" key="6">
    <source>
        <dbReference type="ARBA" id="ARBA00012766"/>
    </source>
</evidence>
<dbReference type="EMBL" id="WTYN01000003">
    <property type="protein sequence ID" value="MXO63804.1"/>
    <property type="molecule type" value="Genomic_DNA"/>
</dbReference>
<keyword evidence="9" id="KW-0686">Riboflavin biosynthesis</keyword>
<evidence type="ECO:0000256" key="2">
    <source>
        <dbReference type="ARBA" id="ARBA00004882"/>
    </source>
</evidence>
<comment type="pathway">
    <text evidence="3">Cofactor biosynthesis; riboflavin biosynthesis; 5-amino-6-(D-ribitylamino)uracil from GTP: step 3/4.</text>
</comment>
<comment type="similarity">
    <text evidence="5">In the C-terminal section; belongs to the HTP reductase family.</text>
</comment>
<protein>
    <recommendedName>
        <fullName evidence="8">Riboflavin biosynthesis protein RibD</fullName>
        <ecNumber evidence="7">1.1.1.193</ecNumber>
        <ecNumber evidence="6">3.5.4.26</ecNumber>
    </recommendedName>
</protein>
<evidence type="ECO:0000256" key="5">
    <source>
        <dbReference type="ARBA" id="ARBA00007417"/>
    </source>
</evidence>
<gene>
    <name evidence="15" type="primary">ribD</name>
    <name evidence="15" type="ORF">GRI48_12360</name>
</gene>
<dbReference type="Gene3D" id="3.40.430.10">
    <property type="entry name" value="Dihydrofolate Reductase, subunit A"/>
    <property type="match status" value="2"/>
</dbReference>
<evidence type="ECO:0000256" key="12">
    <source>
        <dbReference type="ARBA" id="ARBA00023268"/>
    </source>
</evidence>
<proteinExistence type="inferred from homology"/>
<dbReference type="Gene3D" id="3.40.140.10">
    <property type="entry name" value="Cytidine Deaminase, domain 2"/>
    <property type="match status" value="1"/>
</dbReference>
<reference evidence="15 16" key="1">
    <citation type="submission" date="2019-12" db="EMBL/GenBank/DDBJ databases">
        <title>Genomic-based taxomic classification of the family Erythrobacteraceae.</title>
        <authorList>
            <person name="Xu L."/>
        </authorList>
    </citation>
    <scope>NUCLEOTIDE SEQUENCE [LARGE SCALE GENOMIC DNA]</scope>
    <source>
        <strain evidence="15 16">MCCC 1A09965</strain>
    </source>
</reference>
<dbReference type="Proteomes" id="UP000445582">
    <property type="component" value="Unassembled WGS sequence"/>
</dbReference>
<dbReference type="InterPro" id="IPR002734">
    <property type="entry name" value="RibDG_C"/>
</dbReference>
<dbReference type="CDD" id="cd01284">
    <property type="entry name" value="Riboflavin_deaminase-reductase"/>
    <property type="match status" value="1"/>
</dbReference>
<evidence type="ECO:0000256" key="9">
    <source>
        <dbReference type="ARBA" id="ARBA00022619"/>
    </source>
</evidence>
<dbReference type="UniPathway" id="UPA00275">
    <property type="reaction ID" value="UER00401"/>
</dbReference>
<evidence type="ECO:0000256" key="10">
    <source>
        <dbReference type="ARBA" id="ARBA00022857"/>
    </source>
</evidence>
<accession>A0A844YLK2</accession>
<dbReference type="GO" id="GO:0008703">
    <property type="term" value="F:5-amino-6-(5-phosphoribosylamino)uracil reductase activity"/>
    <property type="evidence" value="ECO:0007669"/>
    <property type="project" value="UniProtKB-EC"/>
</dbReference>
<evidence type="ECO:0000256" key="1">
    <source>
        <dbReference type="ARBA" id="ARBA00002151"/>
    </source>
</evidence>
<dbReference type="InterPro" id="IPR002125">
    <property type="entry name" value="CMP_dCMP_dom"/>
</dbReference>
<organism evidence="15 16">
    <name type="scientific">Qipengyuania oceanensis</name>
    <dbReference type="NCBI Taxonomy" id="1463597"/>
    <lineage>
        <taxon>Bacteria</taxon>
        <taxon>Pseudomonadati</taxon>
        <taxon>Pseudomonadota</taxon>
        <taxon>Alphaproteobacteria</taxon>
        <taxon>Sphingomonadales</taxon>
        <taxon>Erythrobacteraceae</taxon>
        <taxon>Qipengyuania</taxon>
    </lineage>
</organism>
<comment type="similarity">
    <text evidence="4">In the N-terminal section; belongs to the cytidine and deoxycytidylate deaminase family.</text>
</comment>
<comment type="function">
    <text evidence="1">Converts 2,5-diamino-6-(ribosylamino)-4(3h)-pyrimidinone 5'-phosphate into 5-amino-6-(ribosylamino)-2,4(1h,3h)-pyrimidinedione 5'-phosphate.</text>
</comment>
<keyword evidence="16" id="KW-1185">Reference proteome</keyword>
<feature type="region of interest" description="Disordered" evidence="13">
    <location>
        <begin position="25"/>
        <end position="50"/>
    </location>
</feature>
<comment type="caution">
    <text evidence="15">The sequence shown here is derived from an EMBL/GenBank/DDBJ whole genome shotgun (WGS) entry which is preliminary data.</text>
</comment>
<dbReference type="InterPro" id="IPR050765">
    <property type="entry name" value="Riboflavin_Biosynth_HTPR"/>
</dbReference>
<dbReference type="AlphaFoldDB" id="A0A844YLK2"/>
<keyword evidence="12" id="KW-0511">Multifunctional enzyme</keyword>
<dbReference type="Pfam" id="PF00383">
    <property type="entry name" value="dCMP_cyt_deam_1"/>
    <property type="match status" value="1"/>
</dbReference>
<evidence type="ECO:0000256" key="11">
    <source>
        <dbReference type="ARBA" id="ARBA00023002"/>
    </source>
</evidence>
<evidence type="ECO:0000256" key="13">
    <source>
        <dbReference type="SAM" id="MobiDB-lite"/>
    </source>
</evidence>
<feature type="domain" description="CMP/dCMP-type deaminase" evidence="14">
    <location>
        <begin position="60"/>
        <end position="183"/>
    </location>
</feature>
<dbReference type="OrthoDB" id="9800865at2"/>
<dbReference type="PROSITE" id="PS51747">
    <property type="entry name" value="CYT_DCMP_DEAMINASES_2"/>
    <property type="match status" value="1"/>
</dbReference>
<evidence type="ECO:0000313" key="16">
    <source>
        <dbReference type="Proteomes" id="UP000445582"/>
    </source>
</evidence>
<sequence length="383" mass="40367">MRLPPASSSARNCARSCIASLAGQAASTSTGWKPRSKPIASPASRQAHRHCPKIRVQTPPSDRDWLAAAARLSQRGRPLSRPNPSVGCIVVKDGHVVGRGWTQAGGRPHAEAMALAQAGEAALGSEVYVTLEPCAHDSERGPACADILASAKPARVVIGTADPDPRTAGKGIERLRAAGIAVELVGDAASRGSLAGYLVRANFGRPHVTLKLALSLDGKIARPDGESRWITSEAARAHVHARRAQSDAILVGGGTWRSDKPRLDVRLPGLEDRSPQRVVLTRGVPLDGVKIINAPGQIDRLAGVQYLYVEGGGQAAASFLAADLVDRLEIYTAPIVIGEGRDALGAIGLERLAEAHGRWTLAERRQLGSDGFAAYERHRPPAA</sequence>
<dbReference type="PANTHER" id="PTHR38011:SF7">
    <property type="entry name" value="2,5-DIAMINO-6-RIBOSYLAMINO-4(3H)-PYRIMIDINONE 5'-PHOSPHATE REDUCTASE"/>
    <property type="match status" value="1"/>
</dbReference>
<dbReference type="EC" id="3.5.4.26" evidence="6"/>
<evidence type="ECO:0000259" key="14">
    <source>
        <dbReference type="PROSITE" id="PS51747"/>
    </source>
</evidence>
<dbReference type="GO" id="GO:0008835">
    <property type="term" value="F:diaminohydroxyphosphoribosylaminopyrimidine deaminase activity"/>
    <property type="evidence" value="ECO:0007669"/>
    <property type="project" value="UniProtKB-EC"/>
</dbReference>
<dbReference type="NCBIfam" id="TIGR00326">
    <property type="entry name" value="eubact_ribD"/>
    <property type="match status" value="1"/>
</dbReference>
<dbReference type="Pfam" id="PF01872">
    <property type="entry name" value="RibD_C"/>
    <property type="match status" value="2"/>
</dbReference>
<evidence type="ECO:0000256" key="3">
    <source>
        <dbReference type="ARBA" id="ARBA00004910"/>
    </source>
</evidence>
<dbReference type="SUPFAM" id="SSF53927">
    <property type="entry name" value="Cytidine deaminase-like"/>
    <property type="match status" value="1"/>
</dbReference>
<dbReference type="PANTHER" id="PTHR38011">
    <property type="entry name" value="DIHYDROFOLATE REDUCTASE FAMILY PROTEIN (AFU_ORTHOLOGUE AFUA_8G06820)"/>
    <property type="match status" value="1"/>
</dbReference>
<evidence type="ECO:0000313" key="15">
    <source>
        <dbReference type="EMBL" id="MXO63804.1"/>
    </source>
</evidence>
<dbReference type="InterPro" id="IPR016193">
    <property type="entry name" value="Cytidine_deaminase-like"/>
</dbReference>
<name>A0A844YLK2_9SPHN</name>
<evidence type="ECO:0000256" key="7">
    <source>
        <dbReference type="ARBA" id="ARBA00013173"/>
    </source>
</evidence>
<keyword evidence="15" id="KW-0378">Hydrolase</keyword>
<dbReference type="InterPro" id="IPR024072">
    <property type="entry name" value="DHFR-like_dom_sf"/>
</dbReference>
<dbReference type="GO" id="GO:0009231">
    <property type="term" value="P:riboflavin biosynthetic process"/>
    <property type="evidence" value="ECO:0007669"/>
    <property type="project" value="UniProtKB-UniPathway"/>
</dbReference>
<evidence type="ECO:0000256" key="8">
    <source>
        <dbReference type="ARBA" id="ARBA00019930"/>
    </source>
</evidence>
<keyword evidence="10" id="KW-0521">NADP</keyword>
<evidence type="ECO:0000256" key="4">
    <source>
        <dbReference type="ARBA" id="ARBA00005259"/>
    </source>
</evidence>
<comment type="pathway">
    <text evidence="2">Cofactor biosynthesis; riboflavin biosynthesis; 5-amino-6-(D-ribitylamino)uracil from GTP: step 2/4.</text>
</comment>
<keyword evidence="11 15" id="KW-0560">Oxidoreductase</keyword>